<feature type="region of interest" description="Disordered" evidence="1">
    <location>
        <begin position="362"/>
        <end position="549"/>
    </location>
</feature>
<feature type="compositionally biased region" description="Low complexity" evidence="1">
    <location>
        <begin position="381"/>
        <end position="420"/>
    </location>
</feature>
<keyword evidence="5" id="KW-1185">Reference proteome</keyword>
<proteinExistence type="predicted"/>
<dbReference type="EMBL" id="NHTK01006128">
    <property type="protein sequence ID" value="PPQ63237.1"/>
    <property type="molecule type" value="Genomic_DNA"/>
</dbReference>
<dbReference type="PANTHER" id="PTHR43662:SF3">
    <property type="entry name" value="DOMAIN PROTEIN, PUTATIVE (AFU_ORTHOLOGUE AFUA_6G11970)-RELATED"/>
    <property type="match status" value="1"/>
</dbReference>
<dbReference type="InterPro" id="IPR018535">
    <property type="entry name" value="DUF1996"/>
</dbReference>
<organism evidence="4 5">
    <name type="scientific">Panaeolus cyanescens</name>
    <dbReference type="NCBI Taxonomy" id="181874"/>
    <lineage>
        <taxon>Eukaryota</taxon>
        <taxon>Fungi</taxon>
        <taxon>Dikarya</taxon>
        <taxon>Basidiomycota</taxon>
        <taxon>Agaricomycotina</taxon>
        <taxon>Agaricomycetes</taxon>
        <taxon>Agaricomycetidae</taxon>
        <taxon>Agaricales</taxon>
        <taxon>Agaricineae</taxon>
        <taxon>Galeropsidaceae</taxon>
        <taxon>Panaeolus</taxon>
    </lineage>
</organism>
<dbReference type="InParanoid" id="A0A409VEB7"/>
<evidence type="ECO:0000259" key="3">
    <source>
        <dbReference type="Pfam" id="PF09362"/>
    </source>
</evidence>
<protein>
    <recommendedName>
        <fullName evidence="3">DUF1996 domain-containing protein</fullName>
    </recommendedName>
</protein>
<evidence type="ECO:0000256" key="2">
    <source>
        <dbReference type="SAM" id="SignalP"/>
    </source>
</evidence>
<comment type="caution">
    <text evidence="4">The sequence shown here is derived from an EMBL/GenBank/DDBJ whole genome shotgun (WGS) entry which is preliminary data.</text>
</comment>
<evidence type="ECO:0000313" key="4">
    <source>
        <dbReference type="EMBL" id="PPQ63237.1"/>
    </source>
</evidence>
<feature type="compositionally biased region" description="Pro residues" evidence="1">
    <location>
        <begin position="421"/>
        <end position="439"/>
    </location>
</feature>
<dbReference type="PANTHER" id="PTHR43662">
    <property type="match status" value="1"/>
</dbReference>
<gene>
    <name evidence="4" type="ORF">CVT24_005697</name>
</gene>
<sequence>MKSNLLSVAGLIALSLAPCSNAYWLMGIENVITVERLDPIVNPGGISGHAHAVVGGSNFGASINTAMLQASQCTSIPIKEDKSNYWYPQLYFQWRNGSFSSLSGGPVIYYLFDDKPGTTTAFPRDFRMLSGTPSLRTYDPNSFAQKAVDHLCLDFERGTTHFDALPDRKCASGIRSQINFPSCWDGKNLDSPDHKSHVAFKSNGPDSGTCNDPNFPITLPRIFLEVYWYTADFDKVRDQAMNPDQPYVYAHGDPTGYGNHADFFNGWDDGVLQRAVDGCTCSAAGDPQCCADKGIFTLRKGEKCFITPSLDEPTTGTLPKLPGNNPVQPAGRTAIMYPDTVQPAKISPVYAYTGSRPTATGNVIGSPVTVGAPSSPPPAPTSSTPSSSPASSSSPAPSTADASPTNVPSSSSAAPVTNSPTPAPPPPSSSAPPPPPTSAPSPAASSSSPPNPYPTVGNPPRPPAGGYPPPASFPRPSGTKPPVLVAPPAYPTSSKPAASPVTTPVKQSSLPVHHPDRICPTGRRHSKSRLSKQYHDHHKRRSGFESDMF</sequence>
<reference evidence="4 5" key="1">
    <citation type="journal article" date="2018" name="Evol. Lett.">
        <title>Horizontal gene cluster transfer increased hallucinogenic mushroom diversity.</title>
        <authorList>
            <person name="Reynolds H.T."/>
            <person name="Vijayakumar V."/>
            <person name="Gluck-Thaler E."/>
            <person name="Korotkin H.B."/>
            <person name="Matheny P.B."/>
            <person name="Slot J.C."/>
        </authorList>
    </citation>
    <scope>NUCLEOTIDE SEQUENCE [LARGE SCALE GENOMIC DNA]</scope>
    <source>
        <strain evidence="4 5">2629</strain>
    </source>
</reference>
<feature type="compositionally biased region" description="Basic residues" evidence="1">
    <location>
        <begin position="522"/>
        <end position="541"/>
    </location>
</feature>
<feature type="chain" id="PRO_5019571237" description="DUF1996 domain-containing protein" evidence="2">
    <location>
        <begin position="23"/>
        <end position="549"/>
    </location>
</feature>
<dbReference type="PRINTS" id="PR01217">
    <property type="entry name" value="PRICHEXTENSN"/>
</dbReference>
<dbReference type="Pfam" id="PF09362">
    <property type="entry name" value="DUF1996"/>
    <property type="match status" value="1"/>
</dbReference>
<accession>A0A409VEB7</accession>
<feature type="compositionally biased region" description="Polar residues" evidence="1">
    <location>
        <begin position="491"/>
        <end position="510"/>
    </location>
</feature>
<keyword evidence="2" id="KW-0732">Signal</keyword>
<name>A0A409VEB7_9AGAR</name>
<evidence type="ECO:0000313" key="5">
    <source>
        <dbReference type="Proteomes" id="UP000284842"/>
    </source>
</evidence>
<dbReference type="Proteomes" id="UP000284842">
    <property type="component" value="Unassembled WGS sequence"/>
</dbReference>
<evidence type="ECO:0000256" key="1">
    <source>
        <dbReference type="SAM" id="MobiDB-lite"/>
    </source>
</evidence>
<feature type="compositionally biased region" description="Pro residues" evidence="1">
    <location>
        <begin position="449"/>
        <end position="473"/>
    </location>
</feature>
<feature type="domain" description="DUF1996" evidence="3">
    <location>
        <begin position="38"/>
        <end position="267"/>
    </location>
</feature>
<dbReference type="OrthoDB" id="74764at2759"/>
<feature type="signal peptide" evidence="2">
    <location>
        <begin position="1"/>
        <end position="22"/>
    </location>
</feature>
<dbReference type="AlphaFoldDB" id="A0A409VEB7"/>